<dbReference type="GO" id="GO:0006974">
    <property type="term" value="P:DNA damage response"/>
    <property type="evidence" value="ECO:0007669"/>
    <property type="project" value="TreeGrafter"/>
</dbReference>
<evidence type="ECO:0000313" key="1">
    <source>
        <dbReference type="EMBL" id="MBD0833032.1"/>
    </source>
</evidence>
<keyword evidence="2" id="KW-1185">Reference proteome</keyword>
<protein>
    <submittedName>
        <fullName evidence="1">SIMPL domain-containing protein</fullName>
    </submittedName>
</protein>
<name>A0A8J6Q1J9_9FLAO</name>
<reference evidence="1 2" key="1">
    <citation type="submission" date="2020-09" db="EMBL/GenBank/DDBJ databases">
        <title>TT11 complete genome.</title>
        <authorList>
            <person name="Wu Z."/>
        </authorList>
    </citation>
    <scope>NUCLEOTIDE SEQUENCE [LARGE SCALE GENOMIC DNA]</scope>
    <source>
        <strain evidence="1 2">TT11</strain>
    </source>
</reference>
<accession>A0A8J6Q1J9</accession>
<dbReference type="Gene3D" id="3.30.110.170">
    <property type="entry name" value="Protein of unknown function (DUF541), domain 1"/>
    <property type="match status" value="1"/>
</dbReference>
<dbReference type="Proteomes" id="UP000600588">
    <property type="component" value="Unassembled WGS sequence"/>
</dbReference>
<gene>
    <name evidence="1" type="ORF">ICJ83_12905</name>
</gene>
<dbReference type="EMBL" id="JACVXB010000005">
    <property type="protein sequence ID" value="MBD0833032.1"/>
    <property type="molecule type" value="Genomic_DNA"/>
</dbReference>
<dbReference type="Pfam" id="PF04402">
    <property type="entry name" value="SIMPL"/>
    <property type="match status" value="1"/>
</dbReference>
<dbReference type="InterPro" id="IPR007497">
    <property type="entry name" value="SIMPL/DUF541"/>
</dbReference>
<proteinExistence type="predicted"/>
<organism evidence="1 2">
    <name type="scientific">Aestuariibaculum sediminum</name>
    <dbReference type="NCBI Taxonomy" id="2770637"/>
    <lineage>
        <taxon>Bacteria</taxon>
        <taxon>Pseudomonadati</taxon>
        <taxon>Bacteroidota</taxon>
        <taxon>Flavobacteriia</taxon>
        <taxon>Flavobacteriales</taxon>
        <taxon>Flavobacteriaceae</taxon>
    </lineage>
</organism>
<dbReference type="PANTHER" id="PTHR34387:SF1">
    <property type="entry name" value="PERIPLASMIC IMMUNOGENIC PROTEIN"/>
    <property type="match status" value="1"/>
</dbReference>
<evidence type="ECO:0000313" key="2">
    <source>
        <dbReference type="Proteomes" id="UP000600588"/>
    </source>
</evidence>
<dbReference type="InterPro" id="IPR052022">
    <property type="entry name" value="26kDa_periplasmic_antigen"/>
</dbReference>
<dbReference type="AlphaFoldDB" id="A0A8J6Q1J9"/>
<comment type="caution">
    <text evidence="1">The sequence shown here is derived from an EMBL/GenBank/DDBJ whole genome shotgun (WGS) entry which is preliminary data.</text>
</comment>
<sequence>MILKHLLNLSIFITSVAFSQQGEKNFIDQPYIEVTGNVETEITPNEIYLNILINEDDKKGKISVEDQENEMISVLKSLSIDLDKNFSILDFDGFYNKKFLGTNEVSKAKRYELIVNNGETLAKVYDALDRIDISNISITKTSHTDIEKFKREAKLNALKIAKEKAEDYAQAINQTIGKALLIQEQASPSINTLSGYANGVVIRGASALYGSKAATIKFEDLNLKPLIISAQVMAKFILN</sequence>
<dbReference type="PANTHER" id="PTHR34387">
    <property type="entry name" value="SLR1258 PROTEIN"/>
    <property type="match status" value="1"/>
</dbReference>
<dbReference type="RefSeq" id="WP_188230808.1">
    <property type="nucleotide sequence ID" value="NZ_JACVXB010000005.1"/>
</dbReference>